<evidence type="ECO:0000259" key="2">
    <source>
        <dbReference type="Pfam" id="PF00497"/>
    </source>
</evidence>
<dbReference type="EMBL" id="JARRAF010000004">
    <property type="protein sequence ID" value="MDK2123384.1"/>
    <property type="molecule type" value="Genomic_DNA"/>
</dbReference>
<dbReference type="RefSeq" id="WP_284099674.1">
    <property type="nucleotide sequence ID" value="NZ_JARRAF010000004.1"/>
</dbReference>
<gene>
    <name evidence="3" type="ORF">PZA18_04880</name>
</gene>
<sequence>MKYPAIWLGGCLLCSVAIAEEPVRLAIGDWPPYTSPSNPKAKLIERIVTEAFRLEGLRTEYEYLPWKRSYLYVQEGKSDGTFPWNKTDEREREFIYNKIPLVRDEGVYFHLKSTKFDWHVFDDIRKYKVGYTIGYKQEQLYKKSGIEADPAMTADLNFKKMLAGRIDVYHTSKVVGYALINEHFTPAERKLFTHHPKVIEENVYYLLFSRKTPNGQQLADKLDAGLQKMIDSGAYAKLVAEYTEPSP</sequence>
<protein>
    <submittedName>
        <fullName evidence="3">ABC transporter substrate-binding protein</fullName>
    </submittedName>
</protein>
<evidence type="ECO:0000313" key="4">
    <source>
        <dbReference type="Proteomes" id="UP001172778"/>
    </source>
</evidence>
<feature type="chain" id="PRO_5046941782" evidence="1">
    <location>
        <begin position="20"/>
        <end position="247"/>
    </location>
</feature>
<name>A0ABT7DU98_9NEIS</name>
<dbReference type="Pfam" id="PF00497">
    <property type="entry name" value="SBP_bac_3"/>
    <property type="match status" value="1"/>
</dbReference>
<organism evidence="3 4">
    <name type="scientific">Parachitinimonas caeni</name>
    <dbReference type="NCBI Taxonomy" id="3031301"/>
    <lineage>
        <taxon>Bacteria</taxon>
        <taxon>Pseudomonadati</taxon>
        <taxon>Pseudomonadota</taxon>
        <taxon>Betaproteobacteria</taxon>
        <taxon>Neisseriales</taxon>
        <taxon>Chitinibacteraceae</taxon>
        <taxon>Parachitinimonas</taxon>
    </lineage>
</organism>
<dbReference type="Proteomes" id="UP001172778">
    <property type="component" value="Unassembled WGS sequence"/>
</dbReference>
<evidence type="ECO:0000313" key="3">
    <source>
        <dbReference type="EMBL" id="MDK2123384.1"/>
    </source>
</evidence>
<comment type="caution">
    <text evidence="3">The sequence shown here is derived from an EMBL/GenBank/DDBJ whole genome shotgun (WGS) entry which is preliminary data.</text>
</comment>
<dbReference type="PANTHER" id="PTHR38834:SF3">
    <property type="entry name" value="SOLUTE-BINDING PROTEIN FAMILY 3_N-TERMINAL DOMAIN-CONTAINING PROTEIN"/>
    <property type="match status" value="1"/>
</dbReference>
<keyword evidence="4" id="KW-1185">Reference proteome</keyword>
<keyword evidence="1" id="KW-0732">Signal</keyword>
<dbReference type="Gene3D" id="3.40.190.10">
    <property type="entry name" value="Periplasmic binding protein-like II"/>
    <property type="match status" value="2"/>
</dbReference>
<accession>A0ABT7DU98</accession>
<feature type="domain" description="Solute-binding protein family 3/N-terminal" evidence="2">
    <location>
        <begin position="53"/>
        <end position="243"/>
    </location>
</feature>
<reference evidence="3" key="1">
    <citation type="submission" date="2023-03" db="EMBL/GenBank/DDBJ databases">
        <title>Chitinimonas shenzhenensis gen. nov., sp. nov., a novel member of family Burkholderiaceae isolated from activated sludge collected in Shen Zhen, China.</title>
        <authorList>
            <person name="Wang X."/>
        </authorList>
    </citation>
    <scope>NUCLEOTIDE SEQUENCE</scope>
    <source>
        <strain evidence="3">DQS-5</strain>
    </source>
</reference>
<dbReference type="PANTHER" id="PTHR38834">
    <property type="entry name" value="PERIPLASMIC SUBSTRATE BINDING PROTEIN FAMILY 3"/>
    <property type="match status" value="1"/>
</dbReference>
<feature type="signal peptide" evidence="1">
    <location>
        <begin position="1"/>
        <end position="19"/>
    </location>
</feature>
<dbReference type="SUPFAM" id="SSF53850">
    <property type="entry name" value="Periplasmic binding protein-like II"/>
    <property type="match status" value="1"/>
</dbReference>
<proteinExistence type="predicted"/>
<dbReference type="InterPro" id="IPR001638">
    <property type="entry name" value="Solute-binding_3/MltF_N"/>
</dbReference>
<evidence type="ECO:0000256" key="1">
    <source>
        <dbReference type="SAM" id="SignalP"/>
    </source>
</evidence>